<reference evidence="1 2" key="1">
    <citation type="journal article" date="2020" name="ISME J.">
        <title>Uncovering the hidden diversity of litter-decomposition mechanisms in mushroom-forming fungi.</title>
        <authorList>
            <person name="Floudas D."/>
            <person name="Bentzer J."/>
            <person name="Ahren D."/>
            <person name="Johansson T."/>
            <person name="Persson P."/>
            <person name="Tunlid A."/>
        </authorList>
    </citation>
    <scope>NUCLEOTIDE SEQUENCE [LARGE SCALE GENOMIC DNA]</scope>
    <source>
        <strain evidence="1 2">CBS 175.51</strain>
    </source>
</reference>
<accession>A0A8H5C4R5</accession>
<protein>
    <submittedName>
        <fullName evidence="1">Uncharacterized protein</fullName>
    </submittedName>
</protein>
<organism evidence="1 2">
    <name type="scientific">Ephemerocybe angulata</name>
    <dbReference type="NCBI Taxonomy" id="980116"/>
    <lineage>
        <taxon>Eukaryota</taxon>
        <taxon>Fungi</taxon>
        <taxon>Dikarya</taxon>
        <taxon>Basidiomycota</taxon>
        <taxon>Agaricomycotina</taxon>
        <taxon>Agaricomycetes</taxon>
        <taxon>Agaricomycetidae</taxon>
        <taxon>Agaricales</taxon>
        <taxon>Agaricineae</taxon>
        <taxon>Psathyrellaceae</taxon>
        <taxon>Ephemerocybe</taxon>
    </lineage>
</organism>
<dbReference type="EMBL" id="JAACJK010000064">
    <property type="protein sequence ID" value="KAF5335119.1"/>
    <property type="molecule type" value="Genomic_DNA"/>
</dbReference>
<sequence>MAFSRRCSRCRHLCVGLACSLTVGHIVRRNSLASTVVSSSSIPHLYHAKPRTVEVLWCLVVQASIRRLYQTSGKLA</sequence>
<gene>
    <name evidence="1" type="ORF">D9611_010927</name>
</gene>
<keyword evidence="2" id="KW-1185">Reference proteome</keyword>
<name>A0A8H5C4R5_9AGAR</name>
<evidence type="ECO:0000313" key="2">
    <source>
        <dbReference type="Proteomes" id="UP000541558"/>
    </source>
</evidence>
<proteinExistence type="predicted"/>
<comment type="caution">
    <text evidence="1">The sequence shown here is derived from an EMBL/GenBank/DDBJ whole genome shotgun (WGS) entry which is preliminary data.</text>
</comment>
<dbReference type="AlphaFoldDB" id="A0A8H5C4R5"/>
<dbReference type="Proteomes" id="UP000541558">
    <property type="component" value="Unassembled WGS sequence"/>
</dbReference>
<evidence type="ECO:0000313" key="1">
    <source>
        <dbReference type="EMBL" id="KAF5335119.1"/>
    </source>
</evidence>